<dbReference type="GO" id="GO:0005694">
    <property type="term" value="C:chromosome"/>
    <property type="evidence" value="ECO:0007669"/>
    <property type="project" value="InterPro"/>
</dbReference>
<dbReference type="InterPro" id="IPR014711">
    <property type="entry name" value="TopoI_cat_a-hlx-sub_euk"/>
</dbReference>
<evidence type="ECO:0000256" key="1">
    <source>
        <dbReference type="ARBA" id="ARBA00000213"/>
    </source>
</evidence>
<evidence type="ECO:0000256" key="8">
    <source>
        <dbReference type="ARBA" id="ARBA00023235"/>
    </source>
</evidence>
<dbReference type="FunFam" id="1.10.10.41:FF:000001">
    <property type="entry name" value="DNA topoisomerase I"/>
    <property type="match status" value="1"/>
</dbReference>
<dbReference type="InterPro" id="IPR013499">
    <property type="entry name" value="TopoI_euk"/>
</dbReference>
<evidence type="ECO:0000256" key="4">
    <source>
        <dbReference type="ARBA" id="ARBA00022553"/>
    </source>
</evidence>
<dbReference type="InterPro" id="IPR013500">
    <property type="entry name" value="TopoI_cat_euk"/>
</dbReference>
<organism evidence="14 15">
    <name type="scientific">Ceratopteris richardii</name>
    <name type="common">Triangle waterfern</name>
    <dbReference type="NCBI Taxonomy" id="49495"/>
    <lineage>
        <taxon>Eukaryota</taxon>
        <taxon>Viridiplantae</taxon>
        <taxon>Streptophyta</taxon>
        <taxon>Embryophyta</taxon>
        <taxon>Tracheophyta</taxon>
        <taxon>Polypodiopsida</taxon>
        <taxon>Polypodiidae</taxon>
        <taxon>Polypodiales</taxon>
        <taxon>Pteridineae</taxon>
        <taxon>Pteridaceae</taxon>
        <taxon>Parkerioideae</taxon>
        <taxon>Ceratopteris</taxon>
    </lineage>
</organism>
<dbReference type="Gene3D" id="3.90.15.10">
    <property type="entry name" value="Topoisomerase I, Chain A, domain 3"/>
    <property type="match status" value="1"/>
</dbReference>
<dbReference type="FunFam" id="3.90.15.10:FF:000003">
    <property type="entry name" value="DNA topoisomerase I"/>
    <property type="match status" value="1"/>
</dbReference>
<dbReference type="EMBL" id="CM035427">
    <property type="protein sequence ID" value="KAH7307244.1"/>
    <property type="molecule type" value="Genomic_DNA"/>
</dbReference>
<feature type="compositionally biased region" description="Polar residues" evidence="12">
    <location>
        <begin position="540"/>
        <end position="560"/>
    </location>
</feature>
<feature type="region of interest" description="Disordered" evidence="12">
    <location>
        <begin position="1"/>
        <end position="46"/>
    </location>
</feature>
<dbReference type="FunFam" id="1.10.132.10:FF:000002">
    <property type="entry name" value="DNA topoisomerase I"/>
    <property type="match status" value="1"/>
</dbReference>
<dbReference type="InterPro" id="IPR013030">
    <property type="entry name" value="DNA_topo_DNA_db_N_dom2"/>
</dbReference>
<feature type="compositionally biased region" description="Basic and acidic residues" evidence="12">
    <location>
        <begin position="568"/>
        <end position="579"/>
    </location>
</feature>
<dbReference type="InterPro" id="IPR013034">
    <property type="entry name" value="DNA_topo_DNA_db_N_dom1"/>
</dbReference>
<dbReference type="PROSITE" id="PS00176">
    <property type="entry name" value="TOPO_IB_1"/>
    <property type="match status" value="1"/>
</dbReference>
<keyword evidence="15" id="KW-1185">Reference proteome</keyword>
<evidence type="ECO:0000256" key="11">
    <source>
        <dbReference type="RuleBase" id="RU365101"/>
    </source>
</evidence>
<feature type="compositionally biased region" description="Basic residues" evidence="12">
    <location>
        <begin position="608"/>
        <end position="617"/>
    </location>
</feature>
<keyword evidence="7 10" id="KW-0238">DNA-binding</keyword>
<feature type="compositionally biased region" description="Acidic residues" evidence="12">
    <location>
        <begin position="580"/>
        <end position="603"/>
    </location>
</feature>
<dbReference type="EC" id="5.6.2.1" evidence="11"/>
<evidence type="ECO:0000256" key="10">
    <source>
        <dbReference type="PROSITE-ProRule" id="PRU01382"/>
    </source>
</evidence>
<gene>
    <name evidence="14" type="ORF">KP509_22G051300</name>
</gene>
<keyword evidence="5 10" id="KW-0799">Topoisomerase</keyword>
<dbReference type="CDD" id="cd00660">
    <property type="entry name" value="Topoisomer_IB_N"/>
    <property type="match status" value="1"/>
</dbReference>
<feature type="region of interest" description="Disordered" evidence="12">
    <location>
        <begin position="1084"/>
        <end position="1107"/>
    </location>
</feature>
<keyword evidence="6" id="KW-0175">Coiled coil</keyword>
<reference evidence="14" key="1">
    <citation type="submission" date="2021-08" db="EMBL/GenBank/DDBJ databases">
        <title>WGS assembly of Ceratopteris richardii.</title>
        <authorList>
            <person name="Marchant D.B."/>
            <person name="Chen G."/>
            <person name="Jenkins J."/>
            <person name="Shu S."/>
            <person name="Leebens-Mack J."/>
            <person name="Grimwood J."/>
            <person name="Schmutz J."/>
            <person name="Soltis P."/>
            <person name="Soltis D."/>
            <person name="Chen Z.-H."/>
        </authorList>
    </citation>
    <scope>NUCLEOTIDE SEQUENCE</scope>
    <source>
        <strain evidence="14">Whitten #5841</strain>
        <tissue evidence="14">Leaf</tissue>
    </source>
</reference>
<dbReference type="Gene3D" id="1.10.132.10">
    <property type="match status" value="1"/>
</dbReference>
<comment type="caution">
    <text evidence="14">The sequence shown here is derived from an EMBL/GenBank/DDBJ whole genome shotgun (WGS) entry which is preliminary data.</text>
</comment>
<dbReference type="CDD" id="cd00659">
    <property type="entry name" value="Topo_IB_C"/>
    <property type="match status" value="1"/>
</dbReference>
<evidence type="ECO:0000313" key="14">
    <source>
        <dbReference type="EMBL" id="KAH7307244.1"/>
    </source>
</evidence>
<dbReference type="PRINTS" id="PR00416">
    <property type="entry name" value="EUTPISMRASEI"/>
</dbReference>
<feature type="region of interest" description="Disordered" evidence="12">
    <location>
        <begin position="473"/>
        <end position="647"/>
    </location>
</feature>
<dbReference type="PANTHER" id="PTHR10290">
    <property type="entry name" value="DNA TOPOISOMERASE I"/>
    <property type="match status" value="1"/>
</dbReference>
<feature type="domain" description="DNA topoisomerase I eukaryotic-type" evidence="13">
    <location>
        <begin position="785"/>
        <end position="1160"/>
    </location>
</feature>
<evidence type="ECO:0000256" key="7">
    <source>
        <dbReference type="ARBA" id="ARBA00023125"/>
    </source>
</evidence>
<evidence type="ECO:0000256" key="9">
    <source>
        <dbReference type="ARBA" id="ARBA00023242"/>
    </source>
</evidence>
<dbReference type="EMBL" id="CM035427">
    <property type="protein sequence ID" value="KAH7307243.1"/>
    <property type="molecule type" value="Genomic_DNA"/>
</dbReference>
<keyword evidence="8 10" id="KW-0413">Isomerase</keyword>
<accession>A0A8T2S8B8</accession>
<feature type="compositionally biased region" description="Polar residues" evidence="12">
    <location>
        <begin position="11"/>
        <end position="26"/>
    </location>
</feature>
<feature type="active site" description="O-(3'-phospho-DNA)-tyrosine intermediate" evidence="10">
    <location>
        <position position="1146"/>
    </location>
</feature>
<dbReference type="Gene3D" id="1.10.10.41">
    <property type="entry name" value="Yeast DNA topoisomerase - domain 1"/>
    <property type="match status" value="1"/>
</dbReference>
<feature type="compositionally biased region" description="Basic and acidic residues" evidence="12">
    <location>
        <begin position="1084"/>
        <end position="1101"/>
    </location>
</feature>
<evidence type="ECO:0000256" key="3">
    <source>
        <dbReference type="ARBA" id="ARBA00006645"/>
    </source>
</evidence>
<dbReference type="Gene3D" id="2.170.11.10">
    <property type="entry name" value="DNA Topoisomerase I, domain 2"/>
    <property type="match status" value="1"/>
</dbReference>
<dbReference type="SUPFAM" id="SSF56741">
    <property type="entry name" value="Eukaryotic DNA topoisomerase I, N-terminal DNA-binding fragment"/>
    <property type="match status" value="1"/>
</dbReference>
<dbReference type="Pfam" id="PF14370">
    <property type="entry name" value="Topo_C_assoc"/>
    <property type="match status" value="1"/>
</dbReference>
<name>A0A8T2S8B8_CERRI</name>
<evidence type="ECO:0000256" key="6">
    <source>
        <dbReference type="ARBA" id="ARBA00023054"/>
    </source>
</evidence>
<evidence type="ECO:0000256" key="12">
    <source>
        <dbReference type="SAM" id="MobiDB-lite"/>
    </source>
</evidence>
<dbReference type="InterPro" id="IPR051062">
    <property type="entry name" value="Topoisomerase_IB"/>
</dbReference>
<dbReference type="InterPro" id="IPR001631">
    <property type="entry name" value="TopoI"/>
</dbReference>
<dbReference type="Pfam" id="PF01028">
    <property type="entry name" value="Topoisom_I"/>
    <property type="match status" value="1"/>
</dbReference>
<dbReference type="InterPro" id="IPR036202">
    <property type="entry name" value="TopoI_DNA-bd_euk_N_sf"/>
</dbReference>
<dbReference type="GO" id="GO:0007059">
    <property type="term" value="P:chromosome segregation"/>
    <property type="evidence" value="ECO:0007669"/>
    <property type="project" value="TreeGrafter"/>
</dbReference>
<comment type="subcellular location">
    <subcellularLocation>
        <location evidence="2">Nucleus</location>
    </subcellularLocation>
</comment>
<dbReference type="FunFam" id="2.170.11.10:FF:000001">
    <property type="entry name" value="DNA topoisomerase I"/>
    <property type="match status" value="1"/>
</dbReference>
<dbReference type="GO" id="GO:0005730">
    <property type="term" value="C:nucleolus"/>
    <property type="evidence" value="ECO:0007669"/>
    <property type="project" value="TreeGrafter"/>
</dbReference>
<comment type="similarity">
    <text evidence="3 10 11">Belongs to the type IB topoisomerase family.</text>
</comment>
<dbReference type="PANTHER" id="PTHR10290:SF23">
    <property type="entry name" value="DNA TOPOISOMERASE 1 BETA"/>
    <property type="match status" value="1"/>
</dbReference>
<keyword evidence="4" id="KW-0597">Phosphoprotein</keyword>
<dbReference type="InterPro" id="IPR008336">
    <property type="entry name" value="TopoI_DNA-bd_euk"/>
</dbReference>
<dbReference type="InterPro" id="IPR014727">
    <property type="entry name" value="TopoI_cat_a/b-sub_euk"/>
</dbReference>
<dbReference type="GO" id="GO:0006260">
    <property type="term" value="P:DNA replication"/>
    <property type="evidence" value="ECO:0007669"/>
    <property type="project" value="TreeGrafter"/>
</dbReference>
<comment type="catalytic activity">
    <reaction evidence="1 10 11">
        <text>ATP-independent breakage of single-stranded DNA, followed by passage and rejoining.</text>
        <dbReference type="EC" id="5.6.2.1"/>
    </reaction>
</comment>
<proteinExistence type="inferred from homology"/>
<feature type="compositionally biased region" description="Basic residues" evidence="12">
    <location>
        <begin position="525"/>
        <end position="537"/>
    </location>
</feature>
<dbReference type="PROSITE" id="PS52038">
    <property type="entry name" value="TOPO_IB_2"/>
    <property type="match status" value="1"/>
</dbReference>
<feature type="compositionally biased region" description="Polar residues" evidence="12">
    <location>
        <begin position="75"/>
        <end position="92"/>
    </location>
</feature>
<sequence>MADDPEDDKTLLSQLSNTQFSTSENSLARCRASHVSENPGEKVDKYSSHIDNGCLQGCMIRETISSGSSHDKPNSESVLNDSPTRTSVQKSSPVKVYMKRKRLENENGFAKKAKSSCFAGANGGISNSNCVELNDLSGGVNGGKDYGDGNWTGDSEDDNGGTHFEIKVVKNISTNAQGDDPRLSCDLAYVKSWPSKKTGGTSGVKDQEVDDDLLLNEFSSLKGRRKSAGKGIGISFKISTVKENNSENSSRDDELEEDDSIPLSKMCLPHKREEHSMNEKSFLYRKANVKKEESLKNLTEQHELKENLLLPGSLKSPKLSGSVSKINMGISMKRHKDITEENSNLLSKEEESDDDLLLCQISRSKKQKAPLKTQISSEREIAKEEEARKTSRGTLSSREKVSECIDSQNSGMVLRDVTKESIFNSNNIPLGVPKEEDHTEVTPNVLGNHDSVRTTLICKSRAKQLRALSKSLQALDSEDEENHTEEAGNSYEDEAGEEEEEKDEEDSESEGDDDDDEDEDYSTQSRKRSTVRVKSKVRMSLTSMRVNAPSRSKIQTSNSLPKAGKRVVVKEEADDKEDFKEDSEEQEDDDDEEWEDDDDDDEYSGSKGNHKRKRTLTRAKSTKEKQVRKKVKKMKDVPGAGGGQKWTTLEHNGVIFPPFYQPHGVKMLYEGKPMDLTPEQEEVATMFAVMKETEYMSKPKFLSNFWNDWRKLLGSNHVIQKLEECDFTPIYEWHLAEKEKKKQLSSEEKKAIKEEKIKQEEKYMWAMVDGVKEKVGNFRVEPPGLFRGRGEHPKMGKLKRRIYPEDIVINIGADSPVPECPLPGHRWKEVRNDDTVTWLAYWNDPINPKEQKYVFLAASSTIKGQSDKEKYEKARVLKDYIEDIRKTYTENFTSSDPTARQIAVATYLIDRLALRAGNEKDDDEADTVGCCSLKVEHVSLIPPSSLEFDFLGKDSIRYFNVVEVVAPVYAAIGDLRKGKAPGSDLFDKLDTNKLNMHLKNIMPQLTAKVFRTYNASITLDNLLRQTDGKLLAERVAAYQRANKEVAILCNHQRTVSKSHGAQMERLETKLNELNDLVDELEKDLERAKQGKPPLKDADGNPKKNQNPDVLAKKISQVKQKMEKMKLDMTIKEDLKTVALGTSKINYMDPRISVAWCKSHEVPIEKIFNKSLLAKFAWAMDVEMTFRF</sequence>
<dbReference type="Proteomes" id="UP000825935">
    <property type="component" value="Chromosome 22"/>
</dbReference>
<feature type="region of interest" description="Disordered" evidence="12">
    <location>
        <begin position="382"/>
        <end position="402"/>
    </location>
</feature>
<dbReference type="SUPFAM" id="SSF56349">
    <property type="entry name" value="DNA breaking-rejoining enzymes"/>
    <property type="match status" value="1"/>
</dbReference>
<dbReference type="SMART" id="SM00435">
    <property type="entry name" value="TOPEUc"/>
    <property type="match status" value="1"/>
</dbReference>
<keyword evidence="9" id="KW-0539">Nucleus</keyword>
<dbReference type="InterPro" id="IPR018521">
    <property type="entry name" value="TopoIB_AS"/>
</dbReference>
<protein>
    <recommendedName>
        <fullName evidence="11">DNA topoisomerase I</fullName>
        <ecNumber evidence="11">5.6.2.1</ecNumber>
    </recommendedName>
    <alternativeName>
        <fullName evidence="11">DNA topoisomerase 1</fullName>
    </alternativeName>
</protein>
<evidence type="ECO:0000259" key="13">
    <source>
        <dbReference type="SMART" id="SM00435"/>
    </source>
</evidence>
<comment type="function">
    <text evidence="11">Releases the supercoiling and torsional tension of DNA introduced during the DNA replication and transcription by transiently cleaving and rejoining one strand of the DNA duplex. Introduces a single-strand break via transesterification at the specific target site 5'-[CT]CCTTp site in duplex DNA. The scissile phosphodiester is attacked by the catalytic tyrosine of the enzyme, resulting in the formation of a DNA-(3'-phosphotyrosyl)-enzyme intermediate and the expulsion of a 5'-OH DNA strand. The free DNA strand then undergoes passage around the unbroken strand thus removing DNA supercoils. Finally, in the religation step, the DNA 5'-OH attacks the covalent intermediate to expel the active-site tyrosine and restore the DNA phosphodiester backbone.</text>
</comment>
<dbReference type="InterPro" id="IPR025834">
    <property type="entry name" value="TopoI_C_dom"/>
</dbReference>
<dbReference type="OrthoDB" id="47179at2759"/>
<dbReference type="GO" id="GO:0006265">
    <property type="term" value="P:DNA topological change"/>
    <property type="evidence" value="ECO:0007669"/>
    <property type="project" value="UniProtKB-UniRule"/>
</dbReference>
<dbReference type="Pfam" id="PF02919">
    <property type="entry name" value="Topoisom_I_N"/>
    <property type="match status" value="1"/>
</dbReference>
<dbReference type="AlphaFoldDB" id="A0A8T2S8B8"/>
<feature type="compositionally biased region" description="Acidic residues" evidence="12">
    <location>
        <begin position="491"/>
        <end position="521"/>
    </location>
</feature>
<dbReference type="GO" id="GO:0003917">
    <property type="term" value="F:DNA topoisomerase type I (single strand cut, ATP-independent) activity"/>
    <property type="evidence" value="ECO:0007669"/>
    <property type="project" value="UniProtKB-UniRule"/>
</dbReference>
<evidence type="ECO:0000313" key="15">
    <source>
        <dbReference type="Proteomes" id="UP000825935"/>
    </source>
</evidence>
<feature type="region of interest" description="Disordered" evidence="12">
    <location>
        <begin position="65"/>
        <end position="94"/>
    </location>
</feature>
<evidence type="ECO:0000256" key="2">
    <source>
        <dbReference type="ARBA" id="ARBA00004123"/>
    </source>
</evidence>
<dbReference type="GO" id="GO:0003677">
    <property type="term" value="F:DNA binding"/>
    <property type="evidence" value="ECO:0007669"/>
    <property type="project" value="UniProtKB-UniRule"/>
</dbReference>
<evidence type="ECO:0000256" key="5">
    <source>
        <dbReference type="ARBA" id="ARBA00023029"/>
    </source>
</evidence>
<dbReference type="InterPro" id="IPR011010">
    <property type="entry name" value="DNA_brk_join_enz"/>
</dbReference>